<dbReference type="EMBL" id="JAKWBI020000387">
    <property type="protein sequence ID" value="KAJ2895621.1"/>
    <property type="molecule type" value="Genomic_DNA"/>
</dbReference>
<protein>
    <submittedName>
        <fullName evidence="2">Uncharacterized protein</fullName>
    </submittedName>
</protein>
<feature type="transmembrane region" description="Helical" evidence="1">
    <location>
        <begin position="128"/>
        <end position="150"/>
    </location>
</feature>
<proteinExistence type="predicted"/>
<keyword evidence="1" id="KW-0812">Transmembrane</keyword>
<accession>A0AAD5RJ08</accession>
<organism evidence="2 3">
    <name type="scientific">Zalerion maritima</name>
    <dbReference type="NCBI Taxonomy" id="339359"/>
    <lineage>
        <taxon>Eukaryota</taxon>
        <taxon>Fungi</taxon>
        <taxon>Dikarya</taxon>
        <taxon>Ascomycota</taxon>
        <taxon>Pezizomycotina</taxon>
        <taxon>Sordariomycetes</taxon>
        <taxon>Lulworthiomycetidae</taxon>
        <taxon>Lulworthiales</taxon>
        <taxon>Lulworthiaceae</taxon>
        <taxon>Zalerion</taxon>
    </lineage>
</organism>
<keyword evidence="1" id="KW-1133">Transmembrane helix</keyword>
<gene>
    <name evidence="2" type="ORF">MKZ38_006296</name>
</gene>
<sequence>MGVGCWNQRGTYLYYDAAEPGVFGGMVTYDGNITVRWTNAIAGIPVLIKWTADEKPVPDLPLPDGLEEAISPQLHHLISSNSLCNTIEISQPESDSGSDHVSTSDPFTLQPAIVCAIIEAALGSQKQAWGIALGCSMAVMALLLPCTWYLSRFVTVEKIMLAQCFRMHPFTPHWYRGLFVHLACCPRDGICHVGERKPIEETAYALAWSQRRRHLRERRGRLAVP</sequence>
<evidence type="ECO:0000313" key="2">
    <source>
        <dbReference type="EMBL" id="KAJ2895621.1"/>
    </source>
</evidence>
<dbReference type="Proteomes" id="UP001201980">
    <property type="component" value="Unassembled WGS sequence"/>
</dbReference>
<keyword evidence="3" id="KW-1185">Reference proteome</keyword>
<evidence type="ECO:0000313" key="3">
    <source>
        <dbReference type="Proteomes" id="UP001201980"/>
    </source>
</evidence>
<name>A0AAD5RJ08_9PEZI</name>
<evidence type="ECO:0000256" key="1">
    <source>
        <dbReference type="SAM" id="Phobius"/>
    </source>
</evidence>
<reference evidence="2" key="1">
    <citation type="submission" date="2022-07" db="EMBL/GenBank/DDBJ databases">
        <title>Draft genome sequence of Zalerion maritima ATCC 34329, a (micro)plastics degrading marine fungus.</title>
        <authorList>
            <person name="Paco A."/>
            <person name="Goncalves M.F.M."/>
            <person name="Rocha-Santos T.A.P."/>
            <person name="Alves A."/>
        </authorList>
    </citation>
    <scope>NUCLEOTIDE SEQUENCE</scope>
    <source>
        <strain evidence="2">ATCC 34329</strain>
    </source>
</reference>
<keyword evidence="1" id="KW-0472">Membrane</keyword>
<comment type="caution">
    <text evidence="2">The sequence shown here is derived from an EMBL/GenBank/DDBJ whole genome shotgun (WGS) entry which is preliminary data.</text>
</comment>
<dbReference type="AlphaFoldDB" id="A0AAD5RJ08"/>